<feature type="region of interest" description="Disordered" evidence="1">
    <location>
        <begin position="133"/>
        <end position="155"/>
    </location>
</feature>
<comment type="caution">
    <text evidence="3">The sequence shown here is derived from an EMBL/GenBank/DDBJ whole genome shotgun (WGS) entry which is preliminary data.</text>
</comment>
<name>A0ABS6T0R1_9RHOB</name>
<feature type="compositionally biased region" description="Acidic residues" evidence="1">
    <location>
        <begin position="146"/>
        <end position="155"/>
    </location>
</feature>
<accession>A0ABS6T0R1</accession>
<evidence type="ECO:0000256" key="1">
    <source>
        <dbReference type="SAM" id="MobiDB-lite"/>
    </source>
</evidence>
<dbReference type="Proteomes" id="UP000756530">
    <property type="component" value="Unassembled WGS sequence"/>
</dbReference>
<sequence length="155" mass="16248">MKRKLLTLSAVALIGASTAFAQDIRPEGLNEPVFNDGVESLRAEGYTVSTVRQSTEGDLTFVAMNDGMYRVLILDGNGVVVSDETGTDLAALGMDMEMESDSEVTADATQGEDILPDGGRVLNGEIGGIDIEIDTGVEAGAGSERLDDEESEDAS</sequence>
<dbReference type="RefSeq" id="WP_218391765.1">
    <property type="nucleotide sequence ID" value="NZ_JAHUZE010000002.1"/>
</dbReference>
<gene>
    <name evidence="3" type="ORF">KJP28_06495</name>
</gene>
<feature type="chain" id="PRO_5046309777" description="Peptidase propeptide and YPEB domain-containing protein" evidence="2">
    <location>
        <begin position="22"/>
        <end position="155"/>
    </location>
</feature>
<reference evidence="3 4" key="1">
    <citation type="submission" date="2021-05" db="EMBL/GenBank/DDBJ databases">
        <title>Culturable bacteria isolated from Daya Bay.</title>
        <authorList>
            <person name="Zheng W."/>
            <person name="Yu S."/>
            <person name="Huang Y."/>
        </authorList>
    </citation>
    <scope>NUCLEOTIDE SEQUENCE [LARGE SCALE GENOMIC DNA]</scope>
    <source>
        <strain evidence="3 4">DP4N28-5</strain>
    </source>
</reference>
<evidence type="ECO:0000256" key="2">
    <source>
        <dbReference type="SAM" id="SignalP"/>
    </source>
</evidence>
<evidence type="ECO:0008006" key="5">
    <source>
        <dbReference type="Google" id="ProtNLM"/>
    </source>
</evidence>
<organism evidence="3 4">
    <name type="scientific">Maritimibacter dapengensis</name>
    <dbReference type="NCBI Taxonomy" id="2836868"/>
    <lineage>
        <taxon>Bacteria</taxon>
        <taxon>Pseudomonadati</taxon>
        <taxon>Pseudomonadota</taxon>
        <taxon>Alphaproteobacteria</taxon>
        <taxon>Rhodobacterales</taxon>
        <taxon>Roseobacteraceae</taxon>
        <taxon>Maritimibacter</taxon>
    </lineage>
</organism>
<evidence type="ECO:0000313" key="4">
    <source>
        <dbReference type="Proteomes" id="UP000756530"/>
    </source>
</evidence>
<proteinExistence type="predicted"/>
<dbReference type="EMBL" id="JAHUZE010000002">
    <property type="protein sequence ID" value="MBV7378570.1"/>
    <property type="molecule type" value="Genomic_DNA"/>
</dbReference>
<feature type="signal peptide" evidence="2">
    <location>
        <begin position="1"/>
        <end position="21"/>
    </location>
</feature>
<keyword evidence="4" id="KW-1185">Reference proteome</keyword>
<evidence type="ECO:0000313" key="3">
    <source>
        <dbReference type="EMBL" id="MBV7378570.1"/>
    </source>
</evidence>
<protein>
    <recommendedName>
        <fullName evidence="5">Peptidase propeptide and YPEB domain-containing protein</fullName>
    </recommendedName>
</protein>
<keyword evidence="2" id="KW-0732">Signal</keyword>